<evidence type="ECO:0000313" key="1">
    <source>
        <dbReference type="EMBL" id="KAL0264015.1"/>
    </source>
</evidence>
<reference evidence="1" key="1">
    <citation type="journal article" date="2024" name="Gigascience">
        <title>Chromosome-level genome of the poultry shaft louse Menopon gallinae provides insight into the host-switching and adaptive evolution of parasitic lice.</title>
        <authorList>
            <person name="Xu Y."/>
            <person name="Ma L."/>
            <person name="Liu S."/>
            <person name="Liang Y."/>
            <person name="Liu Q."/>
            <person name="He Z."/>
            <person name="Tian L."/>
            <person name="Duan Y."/>
            <person name="Cai W."/>
            <person name="Li H."/>
            <person name="Song F."/>
        </authorList>
    </citation>
    <scope>NUCLEOTIDE SEQUENCE</scope>
    <source>
        <strain evidence="1">Cailab_2023a</strain>
    </source>
</reference>
<protein>
    <submittedName>
        <fullName evidence="1">Uncharacterized protein</fullName>
    </submittedName>
</protein>
<comment type="caution">
    <text evidence="1">The sequence shown here is derived from an EMBL/GenBank/DDBJ whole genome shotgun (WGS) entry which is preliminary data.</text>
</comment>
<organism evidence="1">
    <name type="scientific">Menopon gallinae</name>
    <name type="common">poultry shaft louse</name>
    <dbReference type="NCBI Taxonomy" id="328185"/>
    <lineage>
        <taxon>Eukaryota</taxon>
        <taxon>Metazoa</taxon>
        <taxon>Ecdysozoa</taxon>
        <taxon>Arthropoda</taxon>
        <taxon>Hexapoda</taxon>
        <taxon>Insecta</taxon>
        <taxon>Pterygota</taxon>
        <taxon>Neoptera</taxon>
        <taxon>Paraneoptera</taxon>
        <taxon>Psocodea</taxon>
        <taxon>Troctomorpha</taxon>
        <taxon>Phthiraptera</taxon>
        <taxon>Amblycera</taxon>
        <taxon>Menoponidae</taxon>
        <taxon>Menopon</taxon>
    </lineage>
</organism>
<dbReference type="AlphaFoldDB" id="A0AAW2H6U1"/>
<dbReference type="EMBL" id="JARGDH010000040">
    <property type="protein sequence ID" value="KAL0264015.1"/>
    <property type="molecule type" value="Genomic_DNA"/>
</dbReference>
<gene>
    <name evidence="1" type="ORF">PYX00_010969</name>
</gene>
<name>A0AAW2H6U1_9NEOP</name>
<proteinExistence type="predicted"/>
<accession>A0AAW2H6U1</accession>
<sequence>MLNVLSYICNFSGNFSMIHATWKDSGKPILFARSSSLRTAIISSIIAAIFFVLKDKPADRESYVIDGGVEYKYLEISRDNFEEVKQGAWKIFIIKQMNKKYQEKVNECVKIMNTAVLEMSSFENIKLATIFKTKEIPCELIVIDGVPENEKSEVSLSMSDFWRAVEMYLLLLYLKVYSNFNELMKEFFDDSFLFLNKISNAVPILHGVVIYF</sequence>